<evidence type="ECO:0000256" key="3">
    <source>
        <dbReference type="PROSITE-ProRule" id="PRU00679"/>
    </source>
</evidence>
<comment type="similarity">
    <text evidence="3">Belongs to the metallo-dependent hydrolases superfamily. Phosphotriesterase family.</text>
</comment>
<evidence type="ECO:0000256" key="1">
    <source>
        <dbReference type="ARBA" id="ARBA00022723"/>
    </source>
</evidence>
<organism evidence="4 5">
    <name type="scientific">Conexibacter stalactiti</name>
    <dbReference type="NCBI Taxonomy" id="1940611"/>
    <lineage>
        <taxon>Bacteria</taxon>
        <taxon>Bacillati</taxon>
        <taxon>Actinomycetota</taxon>
        <taxon>Thermoleophilia</taxon>
        <taxon>Solirubrobacterales</taxon>
        <taxon>Conexibacteraceae</taxon>
        <taxon>Conexibacter</taxon>
    </lineage>
</organism>
<dbReference type="InterPro" id="IPR032466">
    <property type="entry name" value="Metal_Hydrolase"/>
</dbReference>
<dbReference type="InterPro" id="IPR001559">
    <property type="entry name" value="Phosphotriesterase"/>
</dbReference>
<evidence type="ECO:0000313" key="5">
    <source>
        <dbReference type="Proteomes" id="UP001284601"/>
    </source>
</evidence>
<dbReference type="Proteomes" id="UP001284601">
    <property type="component" value="Unassembled WGS sequence"/>
</dbReference>
<sequence>MAIHTVLGAIEPAELGPTSMHEHILSNLSVWAKEPTDPVPAHDTLHPGMLGYLRWNALSVPENLVLHDPEVAIAELRAVHRAGGSAIVELTLEGMGRRLEELPRISRESGVHILVGCGWYVEELQPERVRGADVDTLAAELLHELEHGIGESGIRPALIGEIGTNNPPTDAEWRVLRAAGRAGAESGAAVNVHLSWRGQDGLAVVEALLAEGMPADRIILSHMDEVLDRAYHAAVAQTGAILEYDTFGSDFLYRGPGVRNPSDVERLDMATWLLSEGYGRQLVIACDTWAQANLLHMGGYGYEHLFRRIAPALTDYCGADEATLKAILVETPRRLLDR</sequence>
<gene>
    <name evidence="4" type="ORF">R7226_28645</name>
</gene>
<dbReference type="PANTHER" id="PTHR10819">
    <property type="entry name" value="PHOSPHOTRIESTERASE-RELATED"/>
    <property type="match status" value="1"/>
</dbReference>
<name>A0ABU4HYG7_9ACTN</name>
<comment type="caution">
    <text evidence="3">Lacks conserved residue(s) required for the propagation of feature annotation.</text>
</comment>
<evidence type="ECO:0000256" key="2">
    <source>
        <dbReference type="ARBA" id="ARBA00022801"/>
    </source>
</evidence>
<protein>
    <submittedName>
        <fullName evidence="4">Phosphotriesterase</fullName>
    </submittedName>
</protein>
<dbReference type="EMBL" id="JAWSTH010000136">
    <property type="protein sequence ID" value="MDW5598362.1"/>
    <property type="molecule type" value="Genomic_DNA"/>
</dbReference>
<dbReference type="PROSITE" id="PS51347">
    <property type="entry name" value="PHOSPHOTRIESTERASE_2"/>
    <property type="match status" value="1"/>
</dbReference>
<comment type="caution">
    <text evidence="4">The sequence shown here is derived from an EMBL/GenBank/DDBJ whole genome shotgun (WGS) entry which is preliminary data.</text>
</comment>
<keyword evidence="1" id="KW-0479">Metal-binding</keyword>
<dbReference type="Gene3D" id="3.20.20.140">
    <property type="entry name" value="Metal-dependent hydrolases"/>
    <property type="match status" value="1"/>
</dbReference>
<proteinExistence type="inferred from homology"/>
<keyword evidence="5" id="KW-1185">Reference proteome</keyword>
<dbReference type="Pfam" id="PF02126">
    <property type="entry name" value="PTE"/>
    <property type="match status" value="1"/>
</dbReference>
<dbReference type="PANTHER" id="PTHR10819:SF3">
    <property type="entry name" value="PHOSPHOTRIESTERASE-RELATED PROTEIN"/>
    <property type="match status" value="1"/>
</dbReference>
<keyword evidence="2" id="KW-0378">Hydrolase</keyword>
<dbReference type="SUPFAM" id="SSF51556">
    <property type="entry name" value="Metallo-dependent hydrolases"/>
    <property type="match status" value="1"/>
</dbReference>
<accession>A0ABU4HYG7</accession>
<evidence type="ECO:0000313" key="4">
    <source>
        <dbReference type="EMBL" id="MDW5598362.1"/>
    </source>
</evidence>
<reference evidence="5" key="1">
    <citation type="submission" date="2023-07" db="EMBL/GenBank/DDBJ databases">
        <title>Conexibacter stalactiti sp. nov., isolated from stalactites in a lava cave and emended description of the genus Conexibacter.</title>
        <authorList>
            <person name="Lee S.D."/>
        </authorList>
    </citation>
    <scope>NUCLEOTIDE SEQUENCE [LARGE SCALE GENOMIC DNA]</scope>
    <source>
        <strain evidence="5">KCTC 39840</strain>
    </source>
</reference>
<dbReference type="RefSeq" id="WP_318600888.1">
    <property type="nucleotide sequence ID" value="NZ_JAWSTH010000136.1"/>
</dbReference>
<reference evidence="4 5" key="2">
    <citation type="submission" date="2023-10" db="EMBL/GenBank/DDBJ databases">
        <authorList>
            <person name="Han X.F."/>
        </authorList>
    </citation>
    <scope>NUCLEOTIDE SEQUENCE [LARGE SCALE GENOMIC DNA]</scope>
    <source>
        <strain evidence="4 5">KCTC 39840</strain>
    </source>
</reference>